<protein>
    <recommendedName>
        <fullName evidence="2">polyribonucleotide nucleotidyltransferase</fullName>
        <ecNumber evidence="2">2.7.7.8</ecNumber>
    </recommendedName>
</protein>
<evidence type="ECO:0000256" key="6">
    <source>
        <dbReference type="PROSITE-ProRule" id="PRU00117"/>
    </source>
</evidence>
<dbReference type="PROSITE" id="PS50126">
    <property type="entry name" value="S1"/>
    <property type="match status" value="1"/>
</dbReference>
<dbReference type="InterPro" id="IPR027408">
    <property type="entry name" value="PNPase/RNase_PH_dom_sf"/>
</dbReference>
<dbReference type="GO" id="GO:0000965">
    <property type="term" value="P:mitochondrial RNA 3'-end processing"/>
    <property type="evidence" value="ECO:0007669"/>
    <property type="project" value="TreeGrafter"/>
</dbReference>
<dbReference type="FunFam" id="3.30.230.70:FF:000032">
    <property type="entry name" value="Polyribonucleotide nucleotidyltransferase 1"/>
    <property type="match status" value="1"/>
</dbReference>
<evidence type="ECO:0000256" key="5">
    <source>
        <dbReference type="ARBA" id="ARBA00022884"/>
    </source>
</evidence>
<dbReference type="FunFam" id="2.40.50.140:FF:000113">
    <property type="entry name" value="polyribonucleotide nucleotidyltransferase 1, mitochondrial"/>
    <property type="match status" value="1"/>
</dbReference>
<keyword evidence="5 6" id="KW-0694">RNA-binding</keyword>
<accession>A0A8D8M820</accession>
<dbReference type="SUPFAM" id="SSF54211">
    <property type="entry name" value="Ribosomal protein S5 domain 2-like"/>
    <property type="match status" value="2"/>
</dbReference>
<dbReference type="SUPFAM" id="SSF50249">
    <property type="entry name" value="Nucleic acid-binding proteins"/>
    <property type="match status" value="1"/>
</dbReference>
<dbReference type="InterPro" id="IPR036345">
    <property type="entry name" value="ExoRNase_PH_dom2_sf"/>
</dbReference>
<dbReference type="GO" id="GO:0000175">
    <property type="term" value="F:3'-5'-RNA exonuclease activity"/>
    <property type="evidence" value="ECO:0007669"/>
    <property type="project" value="TreeGrafter"/>
</dbReference>
<keyword evidence="3 9" id="KW-0808">Transferase</keyword>
<dbReference type="FunFam" id="3.30.230.70:FF:000001">
    <property type="entry name" value="Polyribonucleotide nucleotidyltransferase"/>
    <property type="match status" value="1"/>
</dbReference>
<evidence type="ECO:0000256" key="2">
    <source>
        <dbReference type="ARBA" id="ARBA00012416"/>
    </source>
</evidence>
<dbReference type="PANTHER" id="PTHR11252">
    <property type="entry name" value="POLYRIBONUCLEOTIDE NUCLEOTIDYLTRANSFERASE"/>
    <property type="match status" value="1"/>
</dbReference>
<dbReference type="GO" id="GO:0004654">
    <property type="term" value="F:polyribonucleotide nucleotidyltransferase activity"/>
    <property type="evidence" value="ECO:0007669"/>
    <property type="project" value="UniProtKB-EC"/>
</dbReference>
<dbReference type="Gene3D" id="2.40.50.140">
    <property type="entry name" value="Nucleic acid-binding proteins"/>
    <property type="match status" value="1"/>
</dbReference>
<dbReference type="PIRSF" id="PIRSF005499">
    <property type="entry name" value="PNPase"/>
    <property type="match status" value="1"/>
</dbReference>
<dbReference type="InterPro" id="IPR003029">
    <property type="entry name" value="S1_domain"/>
</dbReference>
<dbReference type="InterPro" id="IPR004088">
    <property type="entry name" value="KH_dom_type_1"/>
</dbReference>
<feature type="domain" description="S1 motif" evidence="8">
    <location>
        <begin position="678"/>
        <end position="749"/>
    </location>
</feature>
<dbReference type="GO" id="GO:0003723">
    <property type="term" value="F:RNA binding"/>
    <property type="evidence" value="ECO:0007669"/>
    <property type="project" value="UniProtKB-UniRule"/>
</dbReference>
<dbReference type="SUPFAM" id="SSF55666">
    <property type="entry name" value="Ribonuclease PH domain 2-like"/>
    <property type="match status" value="2"/>
</dbReference>
<feature type="region of interest" description="Disordered" evidence="7">
    <location>
        <begin position="260"/>
        <end position="281"/>
    </location>
</feature>
<dbReference type="Pfam" id="PF01138">
    <property type="entry name" value="RNase_PH"/>
    <property type="match status" value="2"/>
</dbReference>
<dbReference type="NCBIfam" id="NF008805">
    <property type="entry name" value="PRK11824.1"/>
    <property type="match status" value="1"/>
</dbReference>
<dbReference type="PROSITE" id="PS50084">
    <property type="entry name" value="KH_TYPE_1"/>
    <property type="match status" value="1"/>
</dbReference>
<reference evidence="9" key="1">
    <citation type="submission" date="2021-05" db="EMBL/GenBank/DDBJ databases">
        <authorList>
            <person name="Alioto T."/>
            <person name="Alioto T."/>
            <person name="Gomez Garrido J."/>
        </authorList>
    </citation>
    <scope>NUCLEOTIDE SEQUENCE</scope>
</reference>
<dbReference type="InterPro" id="IPR015847">
    <property type="entry name" value="ExoRNase_PH_dom2"/>
</dbReference>
<dbReference type="SUPFAM" id="SSF54791">
    <property type="entry name" value="Eukaryotic type KH-domain (KH-domain type I)"/>
    <property type="match status" value="1"/>
</dbReference>
<dbReference type="Gene3D" id="3.30.230.70">
    <property type="entry name" value="GHMP Kinase, N-terminal domain"/>
    <property type="match status" value="2"/>
</dbReference>
<name>A0A8D8M820_9HEMI</name>
<evidence type="ECO:0000256" key="3">
    <source>
        <dbReference type="ARBA" id="ARBA00022679"/>
    </source>
</evidence>
<dbReference type="PANTHER" id="PTHR11252:SF0">
    <property type="entry name" value="POLYRIBONUCLEOTIDE NUCLEOTIDYLTRANSFERASE 1, MITOCHONDRIAL"/>
    <property type="match status" value="1"/>
</dbReference>
<dbReference type="GO" id="GO:0005739">
    <property type="term" value="C:mitochondrion"/>
    <property type="evidence" value="ECO:0007669"/>
    <property type="project" value="TreeGrafter"/>
</dbReference>
<dbReference type="Gene3D" id="3.30.1370.10">
    <property type="entry name" value="K Homology domain, type 1"/>
    <property type="match status" value="1"/>
</dbReference>
<evidence type="ECO:0000259" key="8">
    <source>
        <dbReference type="PROSITE" id="PS50126"/>
    </source>
</evidence>
<dbReference type="GO" id="GO:0000958">
    <property type="term" value="P:mitochondrial mRNA catabolic process"/>
    <property type="evidence" value="ECO:0007669"/>
    <property type="project" value="TreeGrafter"/>
</dbReference>
<evidence type="ECO:0000256" key="1">
    <source>
        <dbReference type="ARBA" id="ARBA00007404"/>
    </source>
</evidence>
<dbReference type="AlphaFoldDB" id="A0A8D8M820"/>
<dbReference type="EMBL" id="HBUF01055904">
    <property type="protein sequence ID" value="CAG6623909.1"/>
    <property type="molecule type" value="Transcribed_RNA"/>
</dbReference>
<evidence type="ECO:0000256" key="7">
    <source>
        <dbReference type="SAM" id="MobiDB-lite"/>
    </source>
</evidence>
<dbReference type="InterPro" id="IPR015848">
    <property type="entry name" value="PNPase_PH_RNA-bd_bac/org-type"/>
</dbReference>
<dbReference type="FunFam" id="3.30.1370.10:FF:000001">
    <property type="entry name" value="Polyribonucleotide nucleotidyltransferase"/>
    <property type="match status" value="1"/>
</dbReference>
<comment type="similarity">
    <text evidence="1">Belongs to the polyribonucleotide nucleotidyltransferase family.</text>
</comment>
<dbReference type="InterPro" id="IPR036612">
    <property type="entry name" value="KH_dom_type_1_sf"/>
</dbReference>
<dbReference type="InterPro" id="IPR012162">
    <property type="entry name" value="PNPase"/>
</dbReference>
<dbReference type="EC" id="2.7.7.8" evidence="2"/>
<dbReference type="Pfam" id="PF03726">
    <property type="entry name" value="PNPase"/>
    <property type="match status" value="1"/>
</dbReference>
<dbReference type="InterPro" id="IPR020568">
    <property type="entry name" value="Ribosomal_Su5_D2-typ_SF"/>
</dbReference>
<evidence type="ECO:0000256" key="4">
    <source>
        <dbReference type="ARBA" id="ARBA00022695"/>
    </source>
</evidence>
<dbReference type="GO" id="GO:0005829">
    <property type="term" value="C:cytosol"/>
    <property type="evidence" value="ECO:0007669"/>
    <property type="project" value="TreeGrafter"/>
</dbReference>
<sequence>MNTMYCSIHRRHIMFSRHRLKLFKCFFSTVTSEEVSFDSLGKQLKLSTGQYAKLADSCVTAQLGDTSVMVTAVSKARSQSGTQSFLPLTVDYRQKAAAAGRIPTNFLRRELGASETEILASRLIDRSIRPLFPSSFTNDTQIMCNLLAVDGVHDPEVLAINASSAALAVSNIPWNGPVGAVRLGRINNDIIINPTRKQILESDLNLVVVSAPHNLVVMLEGSAHGILQPDFLHAIKTGSKQCQLVIQAIQSLQKKVGKPKLALASPQEQGEGSTTSNESASEENVFSKVKCLASMRVRQIFTDYTVDKLSRDDVINEIRADICDKLQSEHHYDDINNAFSKLCKEIFRALIFETDTRCDGRTLDQLRPISCEVDLHKPLHGSALFQRGQTQVLSTVALDSIQSALKLDPVAMMTSGVKEKNFFLHYEFPPYATREIGRAGSYGRREVGHGALAEKALRCVVPRDFPFTIRLTCEVLESNGSSSMASVCGGSLALMDAGVPISEPCAGVAVGLVTRPGGENEELDYRILTDLLGIEDYFGDMDFKLAGTKKGITAIQADVKIPGLPLKIVMEAVMAACQAKSDIINIMNQTLAKPRVNGAKSNWPIVQTLDIPPHKRGKLIGHGGMNMKKILLQTGVQITMGEDDHMQMFAPNQAAYDEARELIDTLLATSSEPQLEFGAIYTAKIIELKDIGVLVTLYPNMPPALLHNSQLDQKKIGHPSALGLEEGQEIQVKYFGRDPVSGLMRLSRKVLQGTTGAVKHLEPKEPSSTEQR</sequence>
<keyword evidence="4" id="KW-0548">Nucleotidyltransferase</keyword>
<organism evidence="9">
    <name type="scientific">Cacopsylla melanoneura</name>
    <dbReference type="NCBI Taxonomy" id="428564"/>
    <lineage>
        <taxon>Eukaryota</taxon>
        <taxon>Metazoa</taxon>
        <taxon>Ecdysozoa</taxon>
        <taxon>Arthropoda</taxon>
        <taxon>Hexapoda</taxon>
        <taxon>Insecta</taxon>
        <taxon>Pterygota</taxon>
        <taxon>Neoptera</taxon>
        <taxon>Paraneoptera</taxon>
        <taxon>Hemiptera</taxon>
        <taxon>Sternorrhyncha</taxon>
        <taxon>Psylloidea</taxon>
        <taxon>Psyllidae</taxon>
        <taxon>Psyllinae</taxon>
        <taxon>Cacopsylla</taxon>
    </lineage>
</organism>
<dbReference type="Pfam" id="PF03725">
    <property type="entry name" value="RNase_PH_C"/>
    <property type="match status" value="1"/>
</dbReference>
<dbReference type="InterPro" id="IPR012340">
    <property type="entry name" value="NA-bd_OB-fold"/>
</dbReference>
<dbReference type="Pfam" id="PF00013">
    <property type="entry name" value="KH_1"/>
    <property type="match status" value="1"/>
</dbReference>
<dbReference type="CDD" id="cd11364">
    <property type="entry name" value="RNase_PH_PNPase_2"/>
    <property type="match status" value="1"/>
</dbReference>
<dbReference type="CDD" id="cd09033">
    <property type="entry name" value="KH-I_PNPT1"/>
    <property type="match status" value="1"/>
</dbReference>
<evidence type="ECO:0000313" key="9">
    <source>
        <dbReference type="EMBL" id="CAG6623909.1"/>
    </source>
</evidence>
<feature type="compositionally biased region" description="Low complexity" evidence="7">
    <location>
        <begin position="270"/>
        <end position="281"/>
    </location>
</feature>
<dbReference type="CDD" id="cd11363">
    <property type="entry name" value="RNase_PH_PNPase_1"/>
    <property type="match status" value="1"/>
</dbReference>
<proteinExistence type="inferred from homology"/>
<dbReference type="NCBIfam" id="TIGR03591">
    <property type="entry name" value="polynuc_phos"/>
    <property type="match status" value="1"/>
</dbReference>
<dbReference type="InterPro" id="IPR001247">
    <property type="entry name" value="ExoRNase_PH_dom1"/>
</dbReference>